<feature type="binding site" evidence="6">
    <location>
        <begin position="69"/>
        <end position="73"/>
    </location>
    <ligand>
        <name>GTP</name>
        <dbReference type="ChEBI" id="CHEBI:37565"/>
    </ligand>
</feature>
<dbReference type="Pfam" id="PF01926">
    <property type="entry name" value="MMR_HSR1"/>
    <property type="match status" value="1"/>
</dbReference>
<dbReference type="InterPro" id="IPR006073">
    <property type="entry name" value="GTP-bd"/>
</dbReference>
<dbReference type="GO" id="GO:0003924">
    <property type="term" value="F:GTPase activity"/>
    <property type="evidence" value="ECO:0007669"/>
    <property type="project" value="UniProtKB-UniRule"/>
</dbReference>
<keyword evidence="6" id="KW-0963">Cytoplasm</keyword>
<comment type="subcellular location">
    <subcellularLocation>
        <location evidence="6">Cytoplasm</location>
    </subcellularLocation>
    <subcellularLocation>
        <location evidence="6">Cell membrane</location>
        <topology evidence="6">Peripheral membrane protein</topology>
    </subcellularLocation>
</comment>
<dbReference type="Gene3D" id="3.30.300.20">
    <property type="match status" value="1"/>
</dbReference>
<feature type="region of interest" description="G5" evidence="7">
    <location>
        <begin position="160"/>
        <end position="162"/>
    </location>
</feature>
<dbReference type="InterPro" id="IPR004044">
    <property type="entry name" value="KH_dom_type_2"/>
</dbReference>
<keyword evidence="12" id="KW-1185">Reference proteome</keyword>
<evidence type="ECO:0000256" key="7">
    <source>
        <dbReference type="PROSITE-ProRule" id="PRU01050"/>
    </source>
</evidence>
<name>A0A0F5LFH8_9HYPH</name>
<dbReference type="OrthoDB" id="9805918at2"/>
<organism evidence="11 12">
    <name type="scientific">Devosia soli</name>
    <dbReference type="NCBI Taxonomy" id="361041"/>
    <lineage>
        <taxon>Bacteria</taxon>
        <taxon>Pseudomonadati</taxon>
        <taxon>Pseudomonadota</taxon>
        <taxon>Alphaproteobacteria</taxon>
        <taxon>Hyphomicrobiales</taxon>
        <taxon>Devosiaceae</taxon>
        <taxon>Devosia</taxon>
    </lineage>
</organism>
<evidence type="ECO:0000256" key="6">
    <source>
        <dbReference type="HAMAP-Rule" id="MF_00367"/>
    </source>
</evidence>
<feature type="region of interest" description="G1" evidence="7">
    <location>
        <begin position="22"/>
        <end position="29"/>
    </location>
</feature>
<evidence type="ECO:0000313" key="12">
    <source>
        <dbReference type="Proteomes" id="UP000033514"/>
    </source>
</evidence>
<comment type="subunit">
    <text evidence="6">Monomer.</text>
</comment>
<keyword evidence="3 6" id="KW-0547">Nucleotide-binding</keyword>
<dbReference type="InterPro" id="IPR005225">
    <property type="entry name" value="Small_GTP-bd"/>
</dbReference>
<evidence type="ECO:0000256" key="3">
    <source>
        <dbReference type="ARBA" id="ARBA00022741"/>
    </source>
</evidence>
<dbReference type="GO" id="GO:0005525">
    <property type="term" value="F:GTP binding"/>
    <property type="evidence" value="ECO:0007669"/>
    <property type="project" value="UniProtKB-UniRule"/>
</dbReference>
<feature type="region of interest" description="G4" evidence="7">
    <location>
        <begin position="131"/>
        <end position="134"/>
    </location>
</feature>
<comment type="caution">
    <text evidence="11">The sequence shown here is derived from an EMBL/GenBank/DDBJ whole genome shotgun (WGS) entry which is preliminary data.</text>
</comment>
<dbReference type="STRING" id="361041.VW35_02700"/>
<keyword evidence="4 6" id="KW-0694">RNA-binding</keyword>
<dbReference type="HAMAP" id="MF_00367">
    <property type="entry name" value="GTPase_Era"/>
    <property type="match status" value="1"/>
</dbReference>
<dbReference type="GO" id="GO:0070181">
    <property type="term" value="F:small ribosomal subunit rRNA binding"/>
    <property type="evidence" value="ECO:0007669"/>
    <property type="project" value="UniProtKB-UniRule"/>
</dbReference>
<sequence length="310" mass="34541">MTDPIAPVDLANTACGFIALVGAPNAGKSTLLNSLVGTKVSIVTHKAQTTRSQVRGVLTLDQTQLVFVDTPGVFTPKRRLDRAMVDSAWGGAGDADIVAFLIDADRGITPDIELLIEGLENIPHPKVLILNKIDQVKREKLLELAQDLNGRLRFESTFMLSALKGDGVTDFIDWCVKHVPPGPWHFPEDHLTDLTMAITAAEVTREKLFLRVHDEIPYTSTVETESFKIQKDGSYKIDQVIYLARESHKKIVLGAGGQTIKAIGAESRKELMAMYEVPIHLFLFVKVREKWADDPERYQEMGLEFPHEKK</sequence>
<evidence type="ECO:0000256" key="2">
    <source>
        <dbReference type="ARBA" id="ARBA00020484"/>
    </source>
</evidence>
<dbReference type="GO" id="GO:0043024">
    <property type="term" value="F:ribosomal small subunit binding"/>
    <property type="evidence" value="ECO:0007669"/>
    <property type="project" value="TreeGrafter"/>
</dbReference>
<proteinExistence type="inferred from homology"/>
<reference evidence="11 12" key="1">
    <citation type="submission" date="2015-03" db="EMBL/GenBank/DDBJ databases">
        <authorList>
            <person name="Hassan Y.I."/>
            <person name="Lepp D."/>
            <person name="Zhou T."/>
        </authorList>
    </citation>
    <scope>NUCLEOTIDE SEQUENCE [LARGE SCALE GENOMIC DNA]</scope>
    <source>
        <strain evidence="11 12">GH2-10</strain>
    </source>
</reference>
<evidence type="ECO:0000256" key="4">
    <source>
        <dbReference type="ARBA" id="ARBA00022884"/>
    </source>
</evidence>
<dbReference type="GO" id="GO:0005886">
    <property type="term" value="C:plasma membrane"/>
    <property type="evidence" value="ECO:0007669"/>
    <property type="project" value="UniProtKB-SubCell"/>
</dbReference>
<dbReference type="InterPro" id="IPR005662">
    <property type="entry name" value="GTPase_Era-like"/>
</dbReference>
<dbReference type="Proteomes" id="UP000033514">
    <property type="component" value="Unassembled WGS sequence"/>
</dbReference>
<keyword evidence="6" id="KW-0472">Membrane</keyword>
<dbReference type="Gene3D" id="3.40.50.300">
    <property type="entry name" value="P-loop containing nucleotide triphosphate hydrolases"/>
    <property type="match status" value="1"/>
</dbReference>
<dbReference type="InterPro" id="IPR030388">
    <property type="entry name" value="G_ERA_dom"/>
</dbReference>
<dbReference type="PANTHER" id="PTHR42698:SF1">
    <property type="entry name" value="GTPASE ERA, MITOCHONDRIAL"/>
    <property type="match status" value="1"/>
</dbReference>
<dbReference type="PANTHER" id="PTHR42698">
    <property type="entry name" value="GTPASE ERA"/>
    <property type="match status" value="1"/>
</dbReference>
<feature type="region of interest" description="G3" evidence="7">
    <location>
        <begin position="69"/>
        <end position="72"/>
    </location>
</feature>
<dbReference type="SUPFAM" id="SSF52540">
    <property type="entry name" value="P-loop containing nucleoside triphosphate hydrolases"/>
    <property type="match status" value="1"/>
</dbReference>
<dbReference type="GO" id="GO:0005829">
    <property type="term" value="C:cytosol"/>
    <property type="evidence" value="ECO:0007669"/>
    <property type="project" value="TreeGrafter"/>
</dbReference>
<dbReference type="Pfam" id="PF07650">
    <property type="entry name" value="KH_2"/>
    <property type="match status" value="1"/>
</dbReference>
<feature type="binding site" evidence="6">
    <location>
        <begin position="22"/>
        <end position="29"/>
    </location>
    <ligand>
        <name>GTP</name>
        <dbReference type="ChEBI" id="CHEBI:37565"/>
    </ligand>
</feature>
<accession>A0A0F5LFH8</accession>
<evidence type="ECO:0000256" key="8">
    <source>
        <dbReference type="RuleBase" id="RU003761"/>
    </source>
</evidence>
<dbReference type="RefSeq" id="WP_046141434.1">
    <property type="nucleotide sequence ID" value="NZ_LAJG01000005.1"/>
</dbReference>
<evidence type="ECO:0000259" key="10">
    <source>
        <dbReference type="PROSITE" id="PS51713"/>
    </source>
</evidence>
<evidence type="ECO:0000313" key="11">
    <source>
        <dbReference type="EMBL" id="KKB81088.1"/>
    </source>
</evidence>
<dbReference type="AlphaFoldDB" id="A0A0F5LFH8"/>
<feature type="domain" description="Era-type G" evidence="10">
    <location>
        <begin position="14"/>
        <end position="181"/>
    </location>
</feature>
<keyword evidence="6" id="KW-0699">rRNA-binding</keyword>
<dbReference type="GO" id="GO:0000028">
    <property type="term" value="P:ribosomal small subunit assembly"/>
    <property type="evidence" value="ECO:0007669"/>
    <property type="project" value="TreeGrafter"/>
</dbReference>
<dbReference type="NCBIfam" id="TIGR00436">
    <property type="entry name" value="era"/>
    <property type="match status" value="1"/>
</dbReference>
<dbReference type="SUPFAM" id="SSF54814">
    <property type="entry name" value="Prokaryotic type KH domain (KH-domain type II)"/>
    <property type="match status" value="1"/>
</dbReference>
<evidence type="ECO:0000256" key="5">
    <source>
        <dbReference type="ARBA" id="ARBA00023134"/>
    </source>
</evidence>
<dbReference type="EMBL" id="LAJG01000005">
    <property type="protein sequence ID" value="KKB81088.1"/>
    <property type="molecule type" value="Genomic_DNA"/>
</dbReference>
<feature type="region of interest" description="G2" evidence="7">
    <location>
        <begin position="48"/>
        <end position="52"/>
    </location>
</feature>
<dbReference type="NCBIfam" id="NF000908">
    <property type="entry name" value="PRK00089.1"/>
    <property type="match status" value="1"/>
</dbReference>
<feature type="binding site" evidence="6">
    <location>
        <begin position="131"/>
        <end position="134"/>
    </location>
    <ligand>
        <name>GTP</name>
        <dbReference type="ChEBI" id="CHEBI:37565"/>
    </ligand>
</feature>
<dbReference type="InterPro" id="IPR027417">
    <property type="entry name" value="P-loop_NTPase"/>
</dbReference>
<dbReference type="InterPro" id="IPR015946">
    <property type="entry name" value="KH_dom-like_a/b"/>
</dbReference>
<feature type="domain" description="KH type-2" evidence="9">
    <location>
        <begin position="212"/>
        <end position="289"/>
    </location>
</feature>
<dbReference type="PROSITE" id="PS50823">
    <property type="entry name" value="KH_TYPE_2"/>
    <property type="match status" value="1"/>
</dbReference>
<dbReference type="InterPro" id="IPR009019">
    <property type="entry name" value="KH_sf_prok-type"/>
</dbReference>
<dbReference type="CDD" id="cd04163">
    <property type="entry name" value="Era"/>
    <property type="match status" value="1"/>
</dbReference>
<protein>
    <recommendedName>
        <fullName evidence="2 6">GTPase Era</fullName>
    </recommendedName>
</protein>
<dbReference type="PROSITE" id="PS51713">
    <property type="entry name" value="G_ERA"/>
    <property type="match status" value="1"/>
</dbReference>
<evidence type="ECO:0000259" key="9">
    <source>
        <dbReference type="PROSITE" id="PS50823"/>
    </source>
</evidence>
<dbReference type="NCBIfam" id="TIGR00231">
    <property type="entry name" value="small_GTP"/>
    <property type="match status" value="1"/>
</dbReference>
<keyword evidence="6" id="KW-1003">Cell membrane</keyword>
<keyword evidence="5 6" id="KW-0342">GTP-binding</keyword>
<evidence type="ECO:0000256" key="1">
    <source>
        <dbReference type="ARBA" id="ARBA00007921"/>
    </source>
</evidence>
<dbReference type="PATRIC" id="fig|361041.3.peg.3933"/>
<comment type="function">
    <text evidence="6">An essential GTPase that binds both GDP and GTP, with rapid nucleotide exchange. Plays a role in 16S rRNA processing and 30S ribosomal subunit biogenesis and possibly also in cell cycle regulation and energy metabolism.</text>
</comment>
<gene>
    <name evidence="6" type="primary">era</name>
    <name evidence="11" type="ORF">VW35_02700</name>
</gene>
<dbReference type="CDD" id="cd22534">
    <property type="entry name" value="KH-II_Era"/>
    <property type="match status" value="1"/>
</dbReference>
<comment type="similarity">
    <text evidence="1 6 7 8">Belongs to the TRAFAC class TrmE-Era-EngA-EngB-Septin-like GTPase superfamily. Era GTPase family.</text>
</comment>
<keyword evidence="6" id="KW-0690">Ribosome biogenesis</keyword>